<accession>A0A511TCX2</accession>
<evidence type="ECO:0000256" key="1">
    <source>
        <dbReference type="SAM" id="MobiDB-lite"/>
    </source>
</evidence>
<keyword evidence="4" id="KW-1185">Reference proteome</keyword>
<reference evidence="2 5" key="2">
    <citation type="submission" date="2019-07" db="EMBL/GenBank/DDBJ databases">
        <title>Whole genome shotgun sequence of Myxococcus fulvus NBRC 100333.</title>
        <authorList>
            <person name="Hosoyama A."/>
            <person name="Uohara A."/>
            <person name="Ohji S."/>
            <person name="Ichikawa N."/>
        </authorList>
    </citation>
    <scope>NUCLEOTIDE SEQUENCE [LARGE SCALE GENOMIC DNA]</scope>
    <source>
        <strain evidence="2 5">NBRC 100333</strain>
    </source>
</reference>
<dbReference type="EMBL" id="FOIB01000014">
    <property type="protein sequence ID" value="SEU39603.1"/>
    <property type="molecule type" value="Genomic_DNA"/>
</dbReference>
<protein>
    <submittedName>
        <fullName evidence="2">Uncharacterized protein</fullName>
    </submittedName>
</protein>
<evidence type="ECO:0000313" key="2">
    <source>
        <dbReference type="EMBL" id="GEN11282.1"/>
    </source>
</evidence>
<dbReference type="RefSeq" id="WP_074958800.1">
    <property type="nucleotide sequence ID" value="NZ_BJXR01000045.1"/>
</dbReference>
<organism evidence="2 5">
    <name type="scientific">Myxococcus fulvus</name>
    <dbReference type="NCBI Taxonomy" id="33"/>
    <lineage>
        <taxon>Bacteria</taxon>
        <taxon>Pseudomonadati</taxon>
        <taxon>Myxococcota</taxon>
        <taxon>Myxococcia</taxon>
        <taxon>Myxococcales</taxon>
        <taxon>Cystobacterineae</taxon>
        <taxon>Myxococcaceae</taxon>
        <taxon>Myxococcus</taxon>
    </lineage>
</organism>
<reference evidence="3 4" key="1">
    <citation type="submission" date="2016-10" db="EMBL/GenBank/DDBJ databases">
        <authorList>
            <person name="Varghese N."/>
            <person name="Submissions S."/>
        </authorList>
    </citation>
    <scope>NUCLEOTIDE SEQUENCE [LARGE SCALE GENOMIC DNA]</scope>
    <source>
        <strain evidence="3 4">DSM 16525</strain>
    </source>
</reference>
<feature type="compositionally biased region" description="Polar residues" evidence="1">
    <location>
        <begin position="8"/>
        <end position="21"/>
    </location>
</feature>
<dbReference type="OrthoDB" id="9931800at2"/>
<dbReference type="Proteomes" id="UP000321514">
    <property type="component" value="Unassembled WGS sequence"/>
</dbReference>
<dbReference type="Proteomes" id="UP000183760">
    <property type="component" value="Unassembled WGS sequence"/>
</dbReference>
<comment type="caution">
    <text evidence="2">The sequence shown here is derived from an EMBL/GenBank/DDBJ whole genome shotgun (WGS) entry which is preliminary data.</text>
</comment>
<dbReference type="Gene3D" id="2.60.270.50">
    <property type="match status" value="1"/>
</dbReference>
<sequence>MPEVSVEKPNQTKPGPESTESLTATIVNQTSGDLVLVKSATDEQWTVAPPSVIPAGQSGRFISPGDFSNPSAGYVVYQASAVNNATFTLNWTIPSVGPNSFSWPTSPGLVANESGSLSGWNISASWFVSAG</sequence>
<feature type="region of interest" description="Disordered" evidence="1">
    <location>
        <begin position="1"/>
        <end position="21"/>
    </location>
</feature>
<dbReference type="EMBL" id="BJXR01000045">
    <property type="protein sequence ID" value="GEN11282.1"/>
    <property type="molecule type" value="Genomic_DNA"/>
</dbReference>
<evidence type="ECO:0000313" key="5">
    <source>
        <dbReference type="Proteomes" id="UP000321514"/>
    </source>
</evidence>
<gene>
    <name evidence="2" type="ORF">MFU01_63190</name>
    <name evidence="3" type="ORF">SAMN05443572_114130</name>
</gene>
<evidence type="ECO:0000313" key="3">
    <source>
        <dbReference type="EMBL" id="SEU39603.1"/>
    </source>
</evidence>
<evidence type="ECO:0000313" key="4">
    <source>
        <dbReference type="Proteomes" id="UP000183760"/>
    </source>
</evidence>
<proteinExistence type="predicted"/>
<name>A0A511TCX2_MYXFU</name>
<dbReference type="AlphaFoldDB" id="A0A511TCX2"/>
<dbReference type="STRING" id="1334629.MFUL124B02_43070"/>